<evidence type="ECO:0000313" key="1">
    <source>
        <dbReference type="EMBL" id="KAA3480864.1"/>
    </source>
</evidence>
<keyword evidence="2" id="KW-1185">Reference proteome</keyword>
<dbReference type="AlphaFoldDB" id="A0A5B6WHT2"/>
<evidence type="ECO:0000313" key="2">
    <source>
        <dbReference type="Proteomes" id="UP000325315"/>
    </source>
</evidence>
<dbReference type="PANTHER" id="PTHR33067">
    <property type="entry name" value="RNA-DIRECTED DNA POLYMERASE-RELATED"/>
    <property type="match status" value="1"/>
</dbReference>
<dbReference type="EMBL" id="SMMG02000003">
    <property type="protein sequence ID" value="KAA3480864.1"/>
    <property type="molecule type" value="Genomic_DNA"/>
</dbReference>
<protein>
    <submittedName>
        <fullName evidence="1">Integrase, catalytic core</fullName>
    </submittedName>
</protein>
<gene>
    <name evidence="1" type="ORF">EPI10_021271</name>
</gene>
<dbReference type="OrthoDB" id="1002264at2759"/>
<name>A0A5B6WHT2_9ROSI</name>
<reference evidence="1" key="1">
    <citation type="submission" date="2019-08" db="EMBL/GenBank/DDBJ databases">
        <authorList>
            <person name="Liu F."/>
        </authorList>
    </citation>
    <scope>NUCLEOTIDE SEQUENCE [LARGE SCALE GENOMIC DNA]</scope>
    <source>
        <strain evidence="1">PA1801</strain>
        <tissue evidence="1">Leaf</tissue>
    </source>
</reference>
<accession>A0A5B6WHT2</accession>
<proteinExistence type="predicted"/>
<organism evidence="1 2">
    <name type="scientific">Gossypium australe</name>
    <dbReference type="NCBI Taxonomy" id="47621"/>
    <lineage>
        <taxon>Eukaryota</taxon>
        <taxon>Viridiplantae</taxon>
        <taxon>Streptophyta</taxon>
        <taxon>Embryophyta</taxon>
        <taxon>Tracheophyta</taxon>
        <taxon>Spermatophyta</taxon>
        <taxon>Magnoliopsida</taxon>
        <taxon>eudicotyledons</taxon>
        <taxon>Gunneridae</taxon>
        <taxon>Pentapetalae</taxon>
        <taxon>rosids</taxon>
        <taxon>malvids</taxon>
        <taxon>Malvales</taxon>
        <taxon>Malvaceae</taxon>
        <taxon>Malvoideae</taxon>
        <taxon>Gossypium</taxon>
    </lineage>
</organism>
<sequence length="334" mass="37631">MEALLKEYMAKNDAIIQCQAASLKTLENQVGQIAKALSSRSQGELSGTQLPGVVNDTTIKEGSSNFTNKKNSKQVVEQATKENSKKKNVELDSSCISNKNSITEQPQQMEERPPPPFPQKIHRCPKAISYQHMVGSIGTNAQLCKIHERYLIKEEKVGEFEIDALTDGCTTMLLKQIATKAKGSREFYYTFLYWKSLCRQNIMRLRCKYKSNAMSIFKKLGIGKARPTTVTLQLANRSYAHPEECEADKEVPIILGKPFLATSRTLIGVRKGELTMRIKDQKITFNVFDATKCADIDDECHVVDIVNTIAQEEFVEFYHNNSNDDANSFELIEA</sequence>
<comment type="caution">
    <text evidence="1">The sequence shown here is derived from an EMBL/GenBank/DDBJ whole genome shotgun (WGS) entry which is preliminary data.</text>
</comment>
<dbReference type="Proteomes" id="UP000325315">
    <property type="component" value="Unassembled WGS sequence"/>
</dbReference>
<dbReference type="PANTHER" id="PTHR33067:SF32">
    <property type="entry name" value="ASPARTIC PEPTIDASE DDI1-TYPE DOMAIN-CONTAINING PROTEIN"/>
    <property type="match status" value="1"/>
</dbReference>